<dbReference type="InterPro" id="IPR002500">
    <property type="entry name" value="PAPS_reduct_dom"/>
</dbReference>
<dbReference type="SUPFAM" id="SSF52402">
    <property type="entry name" value="Adenine nucleotide alpha hydrolases-like"/>
    <property type="match status" value="1"/>
</dbReference>
<feature type="region of interest" description="Disordered" evidence="4">
    <location>
        <begin position="243"/>
        <end position="262"/>
    </location>
</feature>
<dbReference type="GO" id="GO:0005737">
    <property type="term" value="C:cytoplasm"/>
    <property type="evidence" value="ECO:0007669"/>
    <property type="project" value="TreeGrafter"/>
</dbReference>
<dbReference type="AlphaFoldDB" id="A0A7C8IJB2"/>
<organism evidence="6 7">
    <name type="scientific">Xylaria multiplex</name>
    <dbReference type="NCBI Taxonomy" id="323545"/>
    <lineage>
        <taxon>Eukaryota</taxon>
        <taxon>Fungi</taxon>
        <taxon>Dikarya</taxon>
        <taxon>Ascomycota</taxon>
        <taxon>Pezizomycotina</taxon>
        <taxon>Sordariomycetes</taxon>
        <taxon>Xylariomycetidae</taxon>
        <taxon>Xylariales</taxon>
        <taxon>Xylariaceae</taxon>
        <taxon>Xylaria</taxon>
    </lineage>
</organism>
<evidence type="ECO:0000256" key="3">
    <source>
        <dbReference type="ARBA" id="ARBA00024327"/>
    </source>
</evidence>
<dbReference type="Proteomes" id="UP000481858">
    <property type="component" value="Unassembled WGS sequence"/>
</dbReference>
<dbReference type="PANTHER" id="PTHR46509">
    <property type="entry name" value="PHOSPHOADENOSINE PHOSPHOSULFATE REDUCTASE"/>
    <property type="match status" value="1"/>
</dbReference>
<dbReference type="NCBIfam" id="TIGR02057">
    <property type="entry name" value="PAPS_reductase"/>
    <property type="match status" value="1"/>
</dbReference>
<evidence type="ECO:0000256" key="2">
    <source>
        <dbReference type="ARBA" id="ARBA00023002"/>
    </source>
</evidence>
<dbReference type="InterPro" id="IPR014729">
    <property type="entry name" value="Rossmann-like_a/b/a_fold"/>
</dbReference>
<evidence type="ECO:0000256" key="1">
    <source>
        <dbReference type="ARBA" id="ARBA00009732"/>
    </source>
</evidence>
<dbReference type="Pfam" id="PF01507">
    <property type="entry name" value="PAPS_reduct"/>
    <property type="match status" value="1"/>
</dbReference>
<protein>
    <recommendedName>
        <fullName evidence="5">Phosphoadenosine phosphosulphate reductase domain-containing protein</fullName>
    </recommendedName>
</protein>
<comment type="caution">
    <text evidence="6">The sequence shown here is derived from an EMBL/GenBank/DDBJ whole genome shotgun (WGS) entry which is preliminary data.</text>
</comment>
<dbReference type="CDD" id="cd23945">
    <property type="entry name" value="PAPS_reductase"/>
    <property type="match status" value="1"/>
</dbReference>
<dbReference type="InterPro" id="IPR004511">
    <property type="entry name" value="PAPS/APS_Rdtase"/>
</dbReference>
<evidence type="ECO:0000313" key="6">
    <source>
        <dbReference type="EMBL" id="KAF2965021.1"/>
    </source>
</evidence>
<accession>A0A7C8IJB2</accession>
<dbReference type="NCBIfam" id="NF002537">
    <property type="entry name" value="PRK02090.1"/>
    <property type="match status" value="1"/>
</dbReference>
<evidence type="ECO:0000259" key="5">
    <source>
        <dbReference type="Pfam" id="PF01507"/>
    </source>
</evidence>
<sequence length="362" mass="41035">MQTEVYEDLESGYASGRPSLASFSNPTRVTLTDLHLKHLNEQFERFSPQEILRMSKLVFPNLYQTTAFGLTGLVMLDMLCKLHAEVPGTSPVEIIFLDTLYHFQETHRLVARVKERYPETRIHTFRPDGCRSALEFEERYGYKLWEIDGERYDYLAKVEPQQRSHNLLNVAAVFTGRRRSQGATRRNIPVLEVDHEMGVVKINPLVNWSFNQVQEYIKANGVPYNELLDRGYKSIGDWHSTQPVADEEEERAGRWKGQQKTECGIHHKKSRYAVFLRELAKRQAEEQGETERATEAADPKATIGPIANMAVDLAPRAASPKAAEEDAVALVSPSGVPKMTKSGRKIGFSLGPVTARYTCPVQ</sequence>
<reference evidence="6 7" key="1">
    <citation type="submission" date="2019-12" db="EMBL/GenBank/DDBJ databases">
        <title>Draft genome sequence of the ascomycete Xylaria multiplex DSM 110363.</title>
        <authorList>
            <person name="Buettner E."/>
            <person name="Kellner H."/>
        </authorList>
    </citation>
    <scope>NUCLEOTIDE SEQUENCE [LARGE SCALE GENOMIC DNA]</scope>
    <source>
        <strain evidence="6 7">DSM 110363</strain>
    </source>
</reference>
<dbReference type="NCBIfam" id="TIGR00434">
    <property type="entry name" value="cysH"/>
    <property type="match status" value="1"/>
</dbReference>
<gene>
    <name evidence="6" type="ORF">GQX73_g8552</name>
</gene>
<dbReference type="PANTHER" id="PTHR46509:SF1">
    <property type="entry name" value="PHOSPHOADENOSINE PHOSPHOSULFATE REDUCTASE"/>
    <property type="match status" value="1"/>
</dbReference>
<name>A0A7C8IJB2_9PEZI</name>
<evidence type="ECO:0000313" key="7">
    <source>
        <dbReference type="Proteomes" id="UP000481858"/>
    </source>
</evidence>
<keyword evidence="7" id="KW-1185">Reference proteome</keyword>
<dbReference type="OrthoDB" id="7869097at2759"/>
<comment type="similarity">
    <text evidence="1">Belongs to the PAPS reductase family. CysH subfamily.</text>
</comment>
<dbReference type="InterPro" id="IPR011800">
    <property type="entry name" value="PAPS_reductase_CysH"/>
</dbReference>
<feature type="domain" description="Phosphoadenosine phosphosulphate reductase" evidence="5">
    <location>
        <begin position="62"/>
        <end position="243"/>
    </location>
</feature>
<dbReference type="InParanoid" id="A0A7C8IJB2"/>
<comment type="pathway">
    <text evidence="3">Sulfur metabolism; hydrogen sulfide biosynthesis; sulfite from sulfate.</text>
</comment>
<evidence type="ECO:0000256" key="4">
    <source>
        <dbReference type="SAM" id="MobiDB-lite"/>
    </source>
</evidence>
<dbReference type="HAMAP" id="MF_00063">
    <property type="entry name" value="CysH"/>
    <property type="match status" value="1"/>
</dbReference>
<dbReference type="EMBL" id="WUBL01000128">
    <property type="protein sequence ID" value="KAF2965021.1"/>
    <property type="molecule type" value="Genomic_DNA"/>
</dbReference>
<dbReference type="GO" id="GO:0019379">
    <property type="term" value="P:sulfate assimilation, phosphoadenylyl sulfate reduction by phosphoadenylyl-sulfate reductase (thioredoxin)"/>
    <property type="evidence" value="ECO:0007669"/>
    <property type="project" value="InterPro"/>
</dbReference>
<dbReference type="Gene3D" id="3.40.50.620">
    <property type="entry name" value="HUPs"/>
    <property type="match status" value="1"/>
</dbReference>
<keyword evidence="2" id="KW-0560">Oxidoreductase</keyword>
<dbReference type="GO" id="GO:0004604">
    <property type="term" value="F:phosphoadenylyl-sulfate reductase (thioredoxin) activity"/>
    <property type="evidence" value="ECO:0007669"/>
    <property type="project" value="InterPro"/>
</dbReference>
<dbReference type="FunCoup" id="A0A7C8IJB2">
    <property type="interactions" value="572"/>
</dbReference>
<proteinExistence type="inferred from homology"/>